<organism evidence="1 2">
    <name type="scientific">Brucella anthropi</name>
    <name type="common">Ochrobactrum anthropi</name>
    <dbReference type="NCBI Taxonomy" id="529"/>
    <lineage>
        <taxon>Bacteria</taxon>
        <taxon>Pseudomonadati</taxon>
        <taxon>Pseudomonadota</taxon>
        <taxon>Alphaproteobacteria</taxon>
        <taxon>Hyphomicrobiales</taxon>
        <taxon>Brucellaceae</taxon>
        <taxon>Brucella/Ochrobactrum group</taxon>
        <taxon>Brucella</taxon>
    </lineage>
</organism>
<evidence type="ECO:0000313" key="2">
    <source>
        <dbReference type="Proteomes" id="UP000441102"/>
    </source>
</evidence>
<name>A0A6I0DKS1_BRUAN</name>
<dbReference type="Proteomes" id="UP000441102">
    <property type="component" value="Unassembled WGS sequence"/>
</dbReference>
<dbReference type="AlphaFoldDB" id="A0A6I0DKS1"/>
<sequence length="192" mass="21375">MTDTSPSRRLLILSCSMTKRDGPQCMPARDRYDGPLWRTLRHVDPDEQKARVAFLSAEYGFREARTTIENYDRRMTPEIAATMKAGGLGTRWPLPKTQRRVMPSGEHPGMHIASMTEHGRKPFVDVCLVGGAPYLDVMRHFIDLFHEDGFVAGSAAITEICAPIGIMRQQMAIWLNSCPRDASGDAGAGGRR</sequence>
<dbReference type="RefSeq" id="WP_151577054.1">
    <property type="nucleotide sequence ID" value="NZ_WBWX01000014.1"/>
</dbReference>
<accession>A0A6I0DKS1</accession>
<reference evidence="1 2" key="1">
    <citation type="submission" date="2019-09" db="EMBL/GenBank/DDBJ databases">
        <title>Taxonomic organization of the family Brucellaceae based on a phylogenomic approach.</title>
        <authorList>
            <person name="Leclercq S."/>
            <person name="Cloeckaert A."/>
            <person name="Zygmunt M.S."/>
        </authorList>
    </citation>
    <scope>NUCLEOTIDE SEQUENCE [LARGE SCALE GENOMIC DNA]</scope>
    <source>
        <strain evidence="1 2">CCUG 34461</strain>
    </source>
</reference>
<evidence type="ECO:0000313" key="1">
    <source>
        <dbReference type="EMBL" id="KAB2791363.1"/>
    </source>
</evidence>
<gene>
    <name evidence="1" type="ORF">F9L06_23365</name>
</gene>
<dbReference type="EMBL" id="WBWX01000014">
    <property type="protein sequence ID" value="KAB2791363.1"/>
    <property type="molecule type" value="Genomic_DNA"/>
</dbReference>
<protein>
    <submittedName>
        <fullName evidence="1">Uncharacterized protein</fullName>
    </submittedName>
</protein>
<proteinExistence type="predicted"/>
<comment type="caution">
    <text evidence="1">The sequence shown here is derived from an EMBL/GenBank/DDBJ whole genome shotgun (WGS) entry which is preliminary data.</text>
</comment>